<sequence>MIQTFISALLASSLVMKYNLNWHRKLLFISIPLFIIFMFIQAEYVNYRVKDRLYERS</sequence>
<dbReference type="Proteomes" id="UP001232245">
    <property type="component" value="Unassembled WGS sequence"/>
</dbReference>
<accession>A0ABT9Z153</accession>
<reference evidence="2 3" key="1">
    <citation type="submission" date="2023-07" db="EMBL/GenBank/DDBJ databases">
        <title>Genomic Encyclopedia of Type Strains, Phase IV (KMG-IV): sequencing the most valuable type-strain genomes for metagenomic binning, comparative biology and taxonomic classification.</title>
        <authorList>
            <person name="Goeker M."/>
        </authorList>
    </citation>
    <scope>NUCLEOTIDE SEQUENCE [LARGE SCALE GENOMIC DNA]</scope>
    <source>
        <strain evidence="2 3">DSM 17723</strain>
    </source>
</reference>
<keyword evidence="1" id="KW-0472">Membrane</keyword>
<keyword evidence="3" id="KW-1185">Reference proteome</keyword>
<dbReference type="RefSeq" id="WP_170944516.1">
    <property type="nucleotide sequence ID" value="NZ_CADEPK010000216.1"/>
</dbReference>
<gene>
    <name evidence="2" type="ORF">J2S02_002320</name>
</gene>
<keyword evidence="1" id="KW-1133">Transmembrane helix</keyword>
<keyword evidence="1" id="KW-0812">Transmembrane</keyword>
<organism evidence="2 3">
    <name type="scientific">Metabacillus niabensis</name>
    <dbReference type="NCBI Taxonomy" id="324854"/>
    <lineage>
        <taxon>Bacteria</taxon>
        <taxon>Bacillati</taxon>
        <taxon>Bacillota</taxon>
        <taxon>Bacilli</taxon>
        <taxon>Bacillales</taxon>
        <taxon>Bacillaceae</taxon>
        <taxon>Metabacillus</taxon>
    </lineage>
</organism>
<name>A0ABT9Z153_9BACI</name>
<comment type="caution">
    <text evidence="2">The sequence shown here is derived from an EMBL/GenBank/DDBJ whole genome shotgun (WGS) entry which is preliminary data.</text>
</comment>
<protein>
    <submittedName>
        <fullName evidence="2">Uncharacterized protein</fullName>
    </submittedName>
</protein>
<dbReference type="EMBL" id="JAUSTZ010000003">
    <property type="protein sequence ID" value="MDQ0225976.1"/>
    <property type="molecule type" value="Genomic_DNA"/>
</dbReference>
<evidence type="ECO:0000313" key="2">
    <source>
        <dbReference type="EMBL" id="MDQ0225976.1"/>
    </source>
</evidence>
<evidence type="ECO:0000313" key="3">
    <source>
        <dbReference type="Proteomes" id="UP001232245"/>
    </source>
</evidence>
<proteinExistence type="predicted"/>
<evidence type="ECO:0000256" key="1">
    <source>
        <dbReference type="SAM" id="Phobius"/>
    </source>
</evidence>
<feature type="transmembrane region" description="Helical" evidence="1">
    <location>
        <begin position="27"/>
        <end position="47"/>
    </location>
</feature>